<feature type="compositionally biased region" description="Basic and acidic residues" evidence="1">
    <location>
        <begin position="111"/>
        <end position="123"/>
    </location>
</feature>
<sequence>MGSPTYGTDKTAMEQLVDDVGSAVAIGSPADKKADVKYNPRPKLVMPPKGEQAALVAPQQSLASSESNPEWLESPEQTRERLRQEASEHADDPNYRSPLLEGYGKAGTRTETQKWQDFRDARALQKGAYLDQRRYLSDPPSQYRETEQASLDDLGEPELKKAKRRKKEAKAAQQTSEWWKPFQ</sequence>
<evidence type="ECO:0000313" key="3">
    <source>
        <dbReference type="Proteomes" id="UP000759443"/>
    </source>
</evidence>
<evidence type="ECO:0000313" key="2">
    <source>
        <dbReference type="EMBL" id="MBP1850454.1"/>
    </source>
</evidence>
<gene>
    <name evidence="2" type="ORF">J2Z17_001888</name>
</gene>
<protein>
    <submittedName>
        <fullName evidence="2">Uncharacterized protein</fullName>
    </submittedName>
</protein>
<reference evidence="2 3" key="1">
    <citation type="submission" date="2021-03" db="EMBL/GenBank/DDBJ databases">
        <title>Genomic Encyclopedia of Type Strains, Phase IV (KMG-IV): sequencing the most valuable type-strain genomes for metagenomic binning, comparative biology and taxonomic classification.</title>
        <authorList>
            <person name="Goeker M."/>
        </authorList>
    </citation>
    <scope>NUCLEOTIDE SEQUENCE [LARGE SCALE GENOMIC DNA]</scope>
    <source>
        <strain evidence="2 3">DSM 21600</strain>
    </source>
</reference>
<feature type="region of interest" description="Disordered" evidence="1">
    <location>
        <begin position="26"/>
        <end position="183"/>
    </location>
</feature>
<proteinExistence type="predicted"/>
<keyword evidence="3" id="KW-1185">Reference proteome</keyword>
<dbReference type="EMBL" id="JAGGJU010000004">
    <property type="protein sequence ID" value="MBP1850454.1"/>
    <property type="molecule type" value="Genomic_DNA"/>
</dbReference>
<name>A0ABS4DXM8_9HYPH</name>
<comment type="caution">
    <text evidence="2">The sequence shown here is derived from an EMBL/GenBank/DDBJ whole genome shotgun (WGS) entry which is preliminary data.</text>
</comment>
<evidence type="ECO:0000256" key="1">
    <source>
        <dbReference type="SAM" id="MobiDB-lite"/>
    </source>
</evidence>
<dbReference type="Proteomes" id="UP000759443">
    <property type="component" value="Unassembled WGS sequence"/>
</dbReference>
<feature type="compositionally biased region" description="Basic and acidic residues" evidence="1">
    <location>
        <begin position="76"/>
        <end position="94"/>
    </location>
</feature>
<accession>A0ABS4DXM8</accession>
<organism evidence="2 3">
    <name type="scientific">Rhizobium halophytocola</name>
    <dbReference type="NCBI Taxonomy" id="735519"/>
    <lineage>
        <taxon>Bacteria</taxon>
        <taxon>Pseudomonadati</taxon>
        <taxon>Pseudomonadota</taxon>
        <taxon>Alphaproteobacteria</taxon>
        <taxon>Hyphomicrobiales</taxon>
        <taxon>Rhizobiaceae</taxon>
        <taxon>Rhizobium/Agrobacterium group</taxon>
        <taxon>Rhizobium</taxon>
    </lineage>
</organism>
<feature type="compositionally biased region" description="Polar residues" evidence="1">
    <location>
        <begin position="58"/>
        <end position="68"/>
    </location>
</feature>